<dbReference type="InterPro" id="IPR000626">
    <property type="entry name" value="Ubiquitin-like_dom"/>
</dbReference>
<dbReference type="PROSITE" id="PS50053">
    <property type="entry name" value="UBIQUITIN_2"/>
    <property type="match status" value="1"/>
</dbReference>
<dbReference type="GO" id="GO:0051087">
    <property type="term" value="F:protein-folding chaperone binding"/>
    <property type="evidence" value="ECO:0007669"/>
    <property type="project" value="InterPro"/>
</dbReference>
<dbReference type="Pfam" id="PF02179">
    <property type="entry name" value="BAG"/>
    <property type="match status" value="1"/>
</dbReference>
<feature type="compositionally biased region" description="Basic and acidic residues" evidence="1">
    <location>
        <begin position="278"/>
        <end position="289"/>
    </location>
</feature>
<feature type="domain" description="Ubiquitin-like" evidence="2">
    <location>
        <begin position="105"/>
        <end position="162"/>
    </location>
</feature>
<dbReference type="CDD" id="cd17039">
    <property type="entry name" value="Ubl_ubiquitin_like"/>
    <property type="match status" value="1"/>
</dbReference>
<dbReference type="PROSITE" id="PS51035">
    <property type="entry name" value="BAG"/>
    <property type="match status" value="1"/>
</dbReference>
<gene>
    <name evidence="4" type="ORF">NKR19_g9247</name>
</gene>
<dbReference type="InterPro" id="IPR029071">
    <property type="entry name" value="Ubiquitin-like_domsf"/>
</dbReference>
<evidence type="ECO:0000259" key="2">
    <source>
        <dbReference type="PROSITE" id="PS50053"/>
    </source>
</evidence>
<dbReference type="Gene3D" id="3.10.20.90">
    <property type="entry name" value="Phosphatidylinositol 3-kinase Catalytic Subunit, Chain A, domain 1"/>
    <property type="match status" value="1"/>
</dbReference>
<feature type="compositionally biased region" description="Low complexity" evidence="1">
    <location>
        <begin position="230"/>
        <end position="251"/>
    </location>
</feature>
<proteinExistence type="predicted"/>
<keyword evidence="5" id="KW-1185">Reference proteome</keyword>
<feature type="region of interest" description="Disordered" evidence="1">
    <location>
        <begin position="268"/>
        <end position="289"/>
    </location>
</feature>
<feature type="domain" description="BAG" evidence="3">
    <location>
        <begin position="274"/>
        <end position="335"/>
    </location>
</feature>
<dbReference type="Proteomes" id="UP001174691">
    <property type="component" value="Unassembled WGS sequence"/>
</dbReference>
<organism evidence="4 5">
    <name type="scientific">Coniochaeta hoffmannii</name>
    <dbReference type="NCBI Taxonomy" id="91930"/>
    <lineage>
        <taxon>Eukaryota</taxon>
        <taxon>Fungi</taxon>
        <taxon>Dikarya</taxon>
        <taxon>Ascomycota</taxon>
        <taxon>Pezizomycotina</taxon>
        <taxon>Sordariomycetes</taxon>
        <taxon>Sordariomycetidae</taxon>
        <taxon>Coniochaetales</taxon>
        <taxon>Coniochaetaceae</taxon>
        <taxon>Coniochaeta</taxon>
    </lineage>
</organism>
<name>A0AA38VBK9_9PEZI</name>
<dbReference type="InterPro" id="IPR003103">
    <property type="entry name" value="BAG_domain"/>
</dbReference>
<dbReference type="Gene3D" id="1.20.58.120">
    <property type="entry name" value="BAG domain"/>
    <property type="match status" value="1"/>
</dbReference>
<feature type="compositionally biased region" description="Basic and acidic residues" evidence="1">
    <location>
        <begin position="46"/>
        <end position="58"/>
    </location>
</feature>
<dbReference type="SUPFAM" id="SSF63491">
    <property type="entry name" value="BAG domain"/>
    <property type="match status" value="1"/>
</dbReference>
<evidence type="ECO:0000313" key="4">
    <source>
        <dbReference type="EMBL" id="KAJ9132583.1"/>
    </source>
</evidence>
<sequence>MSDRYGWSARGAVSPFTSNLGAAGGGVPAVTDDDFSYITSEDLESHGLDIPRRSDHGVQDASTSRYGRSAPEVPEDDDVLLIKHRGVTYPERFPAYSIGDSQVLVRDLLERVQLIMNLPSRRASRVRLLYKGSQLKDLDKPICQYGVKNNSEVLVVLGDVGGDGSSEESSEEIVVVDRKDDASRKKPSKKKRKGKKRDAARSPPDSSSNTGLEVPADDERRWGSNSRAQSPSVMSGVSGASAAASVPGGPMEKLDSIGRHFTTKLLPLCSGFTASPPADRKKREDEHRRISETVMQQVILKLDEVDTQGEEEARARRKELVRYVQGVLKEMDARLHG</sequence>
<evidence type="ECO:0000256" key="1">
    <source>
        <dbReference type="SAM" id="MobiDB-lite"/>
    </source>
</evidence>
<dbReference type="InterPro" id="IPR036533">
    <property type="entry name" value="BAG_dom_sf"/>
</dbReference>
<reference evidence="4" key="1">
    <citation type="submission" date="2022-07" db="EMBL/GenBank/DDBJ databases">
        <title>Fungi with potential for degradation of polypropylene.</title>
        <authorList>
            <person name="Gostincar C."/>
        </authorList>
    </citation>
    <scope>NUCLEOTIDE SEQUENCE</scope>
    <source>
        <strain evidence="4">EXF-13287</strain>
    </source>
</reference>
<feature type="compositionally biased region" description="Basic and acidic residues" evidence="1">
    <location>
        <begin position="175"/>
        <end position="184"/>
    </location>
</feature>
<evidence type="ECO:0000313" key="5">
    <source>
        <dbReference type="Proteomes" id="UP001174691"/>
    </source>
</evidence>
<feature type="compositionally biased region" description="Basic residues" evidence="1">
    <location>
        <begin position="185"/>
        <end position="198"/>
    </location>
</feature>
<evidence type="ECO:0000259" key="3">
    <source>
        <dbReference type="PROSITE" id="PS51035"/>
    </source>
</evidence>
<comment type="caution">
    <text evidence="4">The sequence shown here is derived from an EMBL/GenBank/DDBJ whole genome shotgun (WGS) entry which is preliminary data.</text>
</comment>
<dbReference type="SUPFAM" id="SSF54236">
    <property type="entry name" value="Ubiquitin-like"/>
    <property type="match status" value="1"/>
</dbReference>
<protein>
    <submittedName>
        <fullName evidence="4">BAG domain-containing protein</fullName>
    </submittedName>
</protein>
<dbReference type="EMBL" id="JANBVN010000213">
    <property type="protein sequence ID" value="KAJ9132583.1"/>
    <property type="molecule type" value="Genomic_DNA"/>
</dbReference>
<dbReference type="SMART" id="SM00264">
    <property type="entry name" value="BAG"/>
    <property type="match status" value="1"/>
</dbReference>
<accession>A0AA38VBK9</accession>
<feature type="region of interest" description="Disordered" evidence="1">
    <location>
        <begin position="46"/>
        <end position="72"/>
    </location>
</feature>
<dbReference type="AlphaFoldDB" id="A0AA38VBK9"/>
<feature type="region of interest" description="Disordered" evidence="1">
    <location>
        <begin position="161"/>
        <end position="255"/>
    </location>
</feature>